<accession>A0A7G1P1U0</accession>
<dbReference type="Proteomes" id="UP000516444">
    <property type="component" value="Chromosome"/>
</dbReference>
<gene>
    <name evidence="2" type="ORF">GCM10017557_34800</name>
</gene>
<dbReference type="InterPro" id="IPR004360">
    <property type="entry name" value="Glyas_Fos-R_dOase_dom"/>
</dbReference>
<dbReference type="Pfam" id="PF00903">
    <property type="entry name" value="Glyoxalase"/>
    <property type="match status" value="1"/>
</dbReference>
<dbReference type="PANTHER" id="PTHR21366">
    <property type="entry name" value="GLYOXALASE FAMILY PROTEIN"/>
    <property type="match status" value="1"/>
</dbReference>
<reference evidence="2 3" key="1">
    <citation type="journal article" date="2014" name="Int. J. Syst. Evol. Microbiol.">
        <title>Complete genome sequence of Corynebacterium casei LMG S-19264T (=DSM 44701T), isolated from a smear-ripened cheese.</title>
        <authorList>
            <consortium name="US DOE Joint Genome Institute (JGI-PGF)"/>
            <person name="Walter F."/>
            <person name="Albersmeier A."/>
            <person name="Kalinowski J."/>
            <person name="Ruckert C."/>
        </authorList>
    </citation>
    <scope>NUCLEOTIDE SEQUENCE [LARGE SCALE GENOMIC DNA]</scope>
    <source>
        <strain evidence="2 3">JCM 4677</strain>
    </source>
</reference>
<keyword evidence="3" id="KW-1185">Reference proteome</keyword>
<dbReference type="OrthoDB" id="115162at2"/>
<dbReference type="RefSeq" id="WP_055511277.1">
    <property type="nucleotide sequence ID" value="NZ_AP023440.1"/>
</dbReference>
<feature type="domain" description="VOC" evidence="1">
    <location>
        <begin position="6"/>
        <end position="119"/>
    </location>
</feature>
<dbReference type="EMBL" id="AP023440">
    <property type="protein sequence ID" value="BCL28621.1"/>
    <property type="molecule type" value="Genomic_DNA"/>
</dbReference>
<evidence type="ECO:0000313" key="3">
    <source>
        <dbReference type="Proteomes" id="UP000516444"/>
    </source>
</evidence>
<evidence type="ECO:0000259" key="1">
    <source>
        <dbReference type="PROSITE" id="PS51819"/>
    </source>
</evidence>
<name>A0A7G1P1U0_9ACTN</name>
<dbReference type="InterPro" id="IPR029068">
    <property type="entry name" value="Glyas_Bleomycin-R_OHBP_Dase"/>
</dbReference>
<organism evidence="2 3">
    <name type="scientific">Streptomyces aurantiacus</name>
    <dbReference type="NCBI Taxonomy" id="47760"/>
    <lineage>
        <taxon>Bacteria</taxon>
        <taxon>Bacillati</taxon>
        <taxon>Actinomycetota</taxon>
        <taxon>Actinomycetes</taxon>
        <taxon>Kitasatosporales</taxon>
        <taxon>Streptomycetaceae</taxon>
        <taxon>Streptomyces</taxon>
        <taxon>Streptomyces aurantiacus group</taxon>
    </lineage>
</organism>
<dbReference type="InterPro" id="IPR037523">
    <property type="entry name" value="VOC_core"/>
</dbReference>
<proteinExistence type="predicted"/>
<dbReference type="Gene3D" id="3.10.180.10">
    <property type="entry name" value="2,3-Dihydroxybiphenyl 1,2-Dioxygenase, domain 1"/>
    <property type="match status" value="1"/>
</dbReference>
<protein>
    <recommendedName>
        <fullName evidence="1">VOC domain-containing protein</fullName>
    </recommendedName>
</protein>
<dbReference type="SUPFAM" id="SSF54593">
    <property type="entry name" value="Glyoxalase/Bleomycin resistance protein/Dihydroxybiphenyl dioxygenase"/>
    <property type="match status" value="1"/>
</dbReference>
<sequence>MPKVTRLGHVGLFVTDPEVMLEFYSGFLGMTVTDRDERRVFLSSRPGEEHHELLLAKNAERHTDPQQLSFVVESLSDLREFYAQIVERKYSIDHVNNHGNAIGCYFRDPEDNRVEVYWHTGIDWPQPFSQPIDLFLSESELLGVLDDMKASV</sequence>
<evidence type="ECO:0000313" key="2">
    <source>
        <dbReference type="EMBL" id="BCL28621.1"/>
    </source>
</evidence>
<dbReference type="InterPro" id="IPR050383">
    <property type="entry name" value="GlyoxalaseI/FosfomycinResist"/>
</dbReference>
<dbReference type="AlphaFoldDB" id="A0A7G1P1U0"/>
<dbReference type="PROSITE" id="PS51819">
    <property type="entry name" value="VOC"/>
    <property type="match status" value="1"/>
</dbReference>
<dbReference type="KEGG" id="sgm:GCM10017557_34800"/>